<comment type="subcellular location">
    <subcellularLocation>
        <location evidence="1">Cell membrane</location>
        <topology evidence="1">Multi-pass membrane protein</topology>
    </subcellularLocation>
</comment>
<keyword evidence="8" id="KW-1185">Reference proteome</keyword>
<protein>
    <submittedName>
        <fullName evidence="7">LrgA</fullName>
    </submittedName>
</protein>
<dbReference type="eggNOG" id="COG1380">
    <property type="taxonomic scope" value="Bacteria"/>
</dbReference>
<feature type="transmembrane region" description="Helical" evidence="6">
    <location>
        <begin position="58"/>
        <end position="78"/>
    </location>
</feature>
<evidence type="ECO:0000256" key="5">
    <source>
        <dbReference type="ARBA" id="ARBA00023136"/>
    </source>
</evidence>
<reference evidence="7 8" key="1">
    <citation type="submission" date="2014-07" db="EMBL/GenBank/DDBJ databases">
        <title>Draft genome of Clostridium sulfidigenes 113A isolated from sediments associated with methane hydrate from Krishna Godavari basin.</title>
        <authorList>
            <person name="Honkalas V.S."/>
            <person name="Dabir A.P."/>
            <person name="Arora P."/>
            <person name="Dhakephalkar P.K."/>
        </authorList>
    </citation>
    <scope>NUCLEOTIDE SEQUENCE [LARGE SCALE GENOMIC DNA]</scope>
    <source>
        <strain evidence="7 8">113A</strain>
    </source>
</reference>
<keyword evidence="3 6" id="KW-0812">Transmembrane</keyword>
<accession>A0A084JIQ9</accession>
<evidence type="ECO:0000256" key="2">
    <source>
        <dbReference type="ARBA" id="ARBA00022475"/>
    </source>
</evidence>
<evidence type="ECO:0000256" key="4">
    <source>
        <dbReference type="ARBA" id="ARBA00022989"/>
    </source>
</evidence>
<evidence type="ECO:0000313" key="7">
    <source>
        <dbReference type="EMBL" id="KEZ88843.1"/>
    </source>
</evidence>
<gene>
    <name evidence="7" type="ORF">IO99_01390</name>
</gene>
<keyword evidence="4 6" id="KW-1133">Transmembrane helix</keyword>
<dbReference type="STRING" id="318464.IO99_01390"/>
<dbReference type="InterPro" id="IPR005538">
    <property type="entry name" value="LrgA/CidA"/>
</dbReference>
<dbReference type="RefSeq" id="WP_035129277.1">
    <property type="nucleotide sequence ID" value="NZ_JPMD01000001.1"/>
</dbReference>
<dbReference type="Proteomes" id="UP000028542">
    <property type="component" value="Unassembled WGS sequence"/>
</dbReference>
<feature type="transmembrane region" description="Helical" evidence="6">
    <location>
        <begin position="7"/>
        <end position="24"/>
    </location>
</feature>
<keyword evidence="2" id="KW-1003">Cell membrane</keyword>
<comment type="caution">
    <text evidence="7">The sequence shown here is derived from an EMBL/GenBank/DDBJ whole genome shotgun (WGS) entry which is preliminary data.</text>
</comment>
<evidence type="ECO:0000256" key="1">
    <source>
        <dbReference type="ARBA" id="ARBA00004651"/>
    </source>
</evidence>
<name>A0A084JIQ9_9CLOT</name>
<dbReference type="PANTHER" id="PTHR33931">
    <property type="entry name" value="HOLIN-LIKE PROTEIN CIDA-RELATED"/>
    <property type="match status" value="1"/>
</dbReference>
<organism evidence="7 8">
    <name type="scientific">Clostridium sulfidigenes</name>
    <dbReference type="NCBI Taxonomy" id="318464"/>
    <lineage>
        <taxon>Bacteria</taxon>
        <taxon>Bacillati</taxon>
        <taxon>Bacillota</taxon>
        <taxon>Clostridia</taxon>
        <taxon>Eubacteriales</taxon>
        <taxon>Clostridiaceae</taxon>
        <taxon>Clostridium</taxon>
    </lineage>
</organism>
<feature type="transmembrane region" description="Helical" evidence="6">
    <location>
        <begin position="30"/>
        <end position="46"/>
    </location>
</feature>
<dbReference type="EMBL" id="JPMD01000001">
    <property type="protein sequence ID" value="KEZ88843.1"/>
    <property type="molecule type" value="Genomic_DNA"/>
</dbReference>
<dbReference type="GO" id="GO:0005886">
    <property type="term" value="C:plasma membrane"/>
    <property type="evidence" value="ECO:0007669"/>
    <property type="project" value="UniProtKB-SubCell"/>
</dbReference>
<proteinExistence type="predicted"/>
<dbReference type="Pfam" id="PF03788">
    <property type="entry name" value="LrgA"/>
    <property type="match status" value="1"/>
</dbReference>
<feature type="transmembrane region" description="Helical" evidence="6">
    <location>
        <begin position="84"/>
        <end position="106"/>
    </location>
</feature>
<evidence type="ECO:0000313" key="8">
    <source>
        <dbReference type="Proteomes" id="UP000028542"/>
    </source>
</evidence>
<dbReference type="PANTHER" id="PTHR33931:SF2">
    <property type="entry name" value="HOLIN-LIKE PROTEIN CIDA"/>
    <property type="match status" value="1"/>
</dbReference>
<evidence type="ECO:0000256" key="3">
    <source>
        <dbReference type="ARBA" id="ARBA00022692"/>
    </source>
</evidence>
<dbReference type="AlphaFoldDB" id="A0A084JIQ9"/>
<evidence type="ECO:0000256" key="6">
    <source>
        <dbReference type="SAM" id="Phobius"/>
    </source>
</evidence>
<sequence>MKYFRQFGIILAVTFIGEILKYIIPLPIPASIYGLILMLIILKTKIISLEQVKETGTFLIEIMPLMFIPAAVGLLVSWDVLKSIWIPVIIITILTTVIVMIVTGKVTQFMIKLERMNKN</sequence>
<keyword evidence="5 6" id="KW-0472">Membrane</keyword>